<keyword evidence="2" id="KW-1133">Transmembrane helix</keyword>
<keyword evidence="2" id="KW-0812">Transmembrane</keyword>
<dbReference type="Proteomes" id="UP000479132">
    <property type="component" value="Unassembled WGS sequence"/>
</dbReference>
<comment type="caution">
    <text evidence="3">The sequence shown here is derived from an EMBL/GenBank/DDBJ whole genome shotgun (WGS) entry which is preliminary data.</text>
</comment>
<dbReference type="InterPro" id="IPR010982">
    <property type="entry name" value="Lambda_DNA-bd_dom_sf"/>
</dbReference>
<gene>
    <name evidence="3" type="ORF">G3569_07655</name>
</gene>
<evidence type="ECO:0000313" key="4">
    <source>
        <dbReference type="Proteomes" id="UP000479132"/>
    </source>
</evidence>
<dbReference type="Gene3D" id="1.10.260.40">
    <property type="entry name" value="lambda repressor-like DNA-binding domains"/>
    <property type="match status" value="1"/>
</dbReference>
<dbReference type="PANTHER" id="PTHR34475">
    <property type="match status" value="1"/>
</dbReference>
<dbReference type="InterPro" id="IPR050400">
    <property type="entry name" value="Bact_Cytoskel_RodZ"/>
</dbReference>
<feature type="transmembrane region" description="Helical" evidence="2">
    <location>
        <begin position="166"/>
        <end position="186"/>
    </location>
</feature>
<proteinExistence type="predicted"/>
<dbReference type="RefSeq" id="WP_165267738.1">
    <property type="nucleotide sequence ID" value="NZ_JAALLS010000008.1"/>
</dbReference>
<evidence type="ECO:0000256" key="2">
    <source>
        <dbReference type="SAM" id="Phobius"/>
    </source>
</evidence>
<keyword evidence="4" id="KW-1185">Reference proteome</keyword>
<name>A0A6M1SXU6_9BACT</name>
<protein>
    <submittedName>
        <fullName evidence="3">Helix-turn-helix domain-containing protein</fullName>
    </submittedName>
</protein>
<evidence type="ECO:0000313" key="3">
    <source>
        <dbReference type="EMBL" id="NGP88226.1"/>
    </source>
</evidence>
<keyword evidence="2" id="KW-0472">Membrane</keyword>
<organism evidence="3 4">
    <name type="scientific">Fodinibius halophilus</name>
    <dbReference type="NCBI Taxonomy" id="1736908"/>
    <lineage>
        <taxon>Bacteria</taxon>
        <taxon>Pseudomonadati</taxon>
        <taxon>Balneolota</taxon>
        <taxon>Balneolia</taxon>
        <taxon>Balneolales</taxon>
        <taxon>Balneolaceae</taxon>
        <taxon>Fodinibius</taxon>
    </lineage>
</organism>
<dbReference type="Pfam" id="PF13413">
    <property type="entry name" value="HTH_25"/>
    <property type="match status" value="1"/>
</dbReference>
<evidence type="ECO:0000256" key="1">
    <source>
        <dbReference type="SAM" id="MobiDB-lite"/>
    </source>
</evidence>
<dbReference type="PANTHER" id="PTHR34475:SF1">
    <property type="entry name" value="CYTOSKELETON PROTEIN RODZ"/>
    <property type="match status" value="1"/>
</dbReference>
<dbReference type="EMBL" id="JAALLS010000008">
    <property type="protein sequence ID" value="NGP88226.1"/>
    <property type="molecule type" value="Genomic_DNA"/>
</dbReference>
<accession>A0A6M1SXU6</accession>
<sequence length="364" mass="41124">MPSLGNDLADIRKEQKLTLNDIHEATKIPKHILNAIEDDSIFSEFEKNPTYIRSYIRSYAKALSIEEEKIIYALDKKQKDNYQGSLQELLEDGPKPTFELDEGDEQHEATDSDDDEHEAAKDEPAEPEPTPIAKPSTLESESDVHSVDWVDMGQRFQPLESTKSKVWVGIIAIIIIVASGTYVYFYEFSNAETSANVDDNQPTEVTDEAVSADSLQLDIVPSTESDTSVMTESSVTTTEDESLETLPDTLSMVIYAAYGKLEPVRVYSDVTDSINPYWIEESEAIRFEFINEIQIRGQYSRMVLLLNGHVVPNFRETFYNPDSRLLEIDRSYFEGDSTWLQPPPDSLAIDAPSPSVIKERPTFN</sequence>
<dbReference type="GO" id="GO:0003677">
    <property type="term" value="F:DNA binding"/>
    <property type="evidence" value="ECO:0007669"/>
    <property type="project" value="InterPro"/>
</dbReference>
<reference evidence="3 4" key="1">
    <citation type="submission" date="2020-02" db="EMBL/GenBank/DDBJ databases">
        <title>Aliifodinibius halophilus 2W32, complete genome.</title>
        <authorList>
            <person name="Li Y."/>
            <person name="Wu S."/>
        </authorList>
    </citation>
    <scope>NUCLEOTIDE SEQUENCE [LARGE SCALE GENOMIC DNA]</scope>
    <source>
        <strain evidence="3 4">2W32</strain>
    </source>
</reference>
<feature type="compositionally biased region" description="Acidic residues" evidence="1">
    <location>
        <begin position="99"/>
        <end position="117"/>
    </location>
</feature>
<feature type="region of interest" description="Disordered" evidence="1">
    <location>
        <begin position="91"/>
        <end position="144"/>
    </location>
</feature>
<dbReference type="AlphaFoldDB" id="A0A6M1SXU6"/>